<dbReference type="Proteomes" id="UP000051515">
    <property type="component" value="Unassembled WGS sequence"/>
</dbReference>
<evidence type="ECO:0000259" key="1">
    <source>
        <dbReference type="Pfam" id="PF13280"/>
    </source>
</evidence>
<dbReference type="STRING" id="1423788.FC78_GL000251"/>
<evidence type="ECO:0000313" key="2">
    <source>
        <dbReference type="EMBL" id="KRK81951.1"/>
    </source>
</evidence>
<keyword evidence="3" id="KW-1185">Reference proteome</keyword>
<reference evidence="2 3" key="1">
    <citation type="journal article" date="2015" name="Genome Announc.">
        <title>Expanding the biotechnology potential of lactobacilli through comparative genomics of 213 strains and associated genera.</title>
        <authorList>
            <person name="Sun Z."/>
            <person name="Harris H.M."/>
            <person name="McCann A."/>
            <person name="Guo C."/>
            <person name="Argimon S."/>
            <person name="Zhang W."/>
            <person name="Yang X."/>
            <person name="Jeffery I.B."/>
            <person name="Cooney J.C."/>
            <person name="Kagawa T.F."/>
            <person name="Liu W."/>
            <person name="Song Y."/>
            <person name="Salvetti E."/>
            <person name="Wrobel A."/>
            <person name="Rasinkangas P."/>
            <person name="Parkhill J."/>
            <person name="Rea M.C."/>
            <person name="O'Sullivan O."/>
            <person name="Ritari J."/>
            <person name="Douillard F.P."/>
            <person name="Paul Ross R."/>
            <person name="Yang R."/>
            <person name="Briner A.E."/>
            <person name="Felis G.E."/>
            <person name="de Vos W.M."/>
            <person name="Barrangou R."/>
            <person name="Klaenhammer T.R."/>
            <person name="Caufield P.W."/>
            <person name="Cui Y."/>
            <person name="Zhang H."/>
            <person name="O'Toole P.W."/>
        </authorList>
    </citation>
    <scope>NUCLEOTIDE SEQUENCE [LARGE SCALE GENOMIC DNA]</scope>
    <source>
        <strain evidence="2 3">DSM 19674</strain>
    </source>
</reference>
<dbReference type="AlphaFoldDB" id="A0A0R1KEM9"/>
<dbReference type="Pfam" id="PF13280">
    <property type="entry name" value="WYL"/>
    <property type="match status" value="1"/>
</dbReference>
<comment type="caution">
    <text evidence="2">The sequence shown here is derived from an EMBL/GenBank/DDBJ whole genome shotgun (WGS) entry which is preliminary data.</text>
</comment>
<name>A0A0R1KEM9_9LACO</name>
<dbReference type="PATRIC" id="fig|1423788.3.peg.258"/>
<accession>A0A0R1KEM9</accession>
<proteinExistence type="predicted"/>
<organism evidence="2 3">
    <name type="scientific">Companilactobacillus bobalius DSM 19674</name>
    <dbReference type="NCBI Taxonomy" id="1423788"/>
    <lineage>
        <taxon>Bacteria</taxon>
        <taxon>Bacillati</taxon>
        <taxon>Bacillota</taxon>
        <taxon>Bacilli</taxon>
        <taxon>Lactobacillales</taxon>
        <taxon>Lactobacillaceae</taxon>
        <taxon>Companilactobacillus</taxon>
        <taxon>Companilactobacillus bobalius</taxon>
    </lineage>
</organism>
<feature type="domain" description="WYL" evidence="1">
    <location>
        <begin position="123"/>
        <end position="190"/>
    </location>
</feature>
<gene>
    <name evidence="2" type="ORF">FC78_GL000251</name>
</gene>
<dbReference type="InterPro" id="IPR026881">
    <property type="entry name" value="WYL_dom"/>
</dbReference>
<protein>
    <recommendedName>
        <fullName evidence="1">WYL domain-containing protein</fullName>
    </recommendedName>
</protein>
<sequence>MLNREIAERLDTNIRNVQRSIEKIESAFDQNISLSNYFNFKKDGRYHTVSQNLFLKEDEILLLIKILVSSRSLNKRELSHLIDKMVNMSGIENRKLVKASVTSELLSDIYIDDKSDRQKKLWELEQYIFNREKIEFEYTDHERLEKAETKKFEILPVHTFFDNYYFFLTGMEKQTHQYVTYRIDWMDKIEPIRVRLNIEHRERLDHGKEAEHNLYGYMGKRTHIYFEYYGYIGYIKDKFPNCRVIKRLDKPNRFPFSVNLIEIEVNYSDGVKLWLLGETTILRVVKPQAIADDIKKTLYDTYCLYNDDDDDL</sequence>
<evidence type="ECO:0000313" key="3">
    <source>
        <dbReference type="Proteomes" id="UP000051515"/>
    </source>
</evidence>
<dbReference type="EMBL" id="AZDY01000041">
    <property type="protein sequence ID" value="KRK81951.1"/>
    <property type="molecule type" value="Genomic_DNA"/>
</dbReference>